<sequence>MLKLYMTIKSKVMVINMNFINLLKDTLSTYSYSTDICLSVINEIGNEFINIGKSGTFCKFFKECTDDLYPCSQTHLYAAKQSEKLGEAYIFSCPAGLIHYTVPIIKKMYLKDLF</sequence>
<gene>
    <name evidence="2" type="ORF">CLMAG_49810</name>
</gene>
<dbReference type="InterPro" id="IPR018771">
    <property type="entry name" value="PocR_dom"/>
</dbReference>
<dbReference type="STRING" id="1121326.CLMAG_49810"/>
<dbReference type="PATRIC" id="fig|1121326.3.peg.5046"/>
<dbReference type="Pfam" id="PF10114">
    <property type="entry name" value="PocR"/>
    <property type="match status" value="1"/>
</dbReference>
<dbReference type="AlphaFoldDB" id="A0A161YH13"/>
<name>A0A161YH13_9CLOT</name>
<accession>A0A161YH13</accession>
<dbReference type="GO" id="GO:0016301">
    <property type="term" value="F:kinase activity"/>
    <property type="evidence" value="ECO:0007669"/>
    <property type="project" value="UniProtKB-KW"/>
</dbReference>
<comment type="caution">
    <text evidence="2">The sequence shown here is derived from an EMBL/GenBank/DDBJ whole genome shotgun (WGS) entry which is preliminary data.</text>
</comment>
<dbReference type="Proteomes" id="UP000076603">
    <property type="component" value="Unassembled WGS sequence"/>
</dbReference>
<organism evidence="2 3">
    <name type="scientific">Clostridium magnum DSM 2767</name>
    <dbReference type="NCBI Taxonomy" id="1121326"/>
    <lineage>
        <taxon>Bacteria</taxon>
        <taxon>Bacillati</taxon>
        <taxon>Bacillota</taxon>
        <taxon>Clostridia</taxon>
        <taxon>Eubacteriales</taxon>
        <taxon>Clostridiaceae</taxon>
        <taxon>Clostridium</taxon>
    </lineage>
</organism>
<proteinExistence type="predicted"/>
<evidence type="ECO:0000313" key="2">
    <source>
        <dbReference type="EMBL" id="KZL89492.1"/>
    </source>
</evidence>
<keyword evidence="3" id="KW-1185">Reference proteome</keyword>
<protein>
    <submittedName>
        <fullName evidence="2">Putative histidine kinase sensor domain protein</fullName>
    </submittedName>
</protein>
<feature type="domain" description="PocR" evidence="1">
    <location>
        <begin position="20"/>
        <end position="105"/>
    </location>
</feature>
<keyword evidence="2" id="KW-0418">Kinase</keyword>
<keyword evidence="2" id="KW-0808">Transferase</keyword>
<reference evidence="2 3" key="1">
    <citation type="submission" date="2016-04" db="EMBL/GenBank/DDBJ databases">
        <title>Genome sequence of Clostridium magnum DSM 2767.</title>
        <authorList>
            <person name="Poehlein A."/>
            <person name="Uhlig R."/>
            <person name="Fischer R."/>
            <person name="Bahl H."/>
            <person name="Daniel R."/>
        </authorList>
    </citation>
    <scope>NUCLEOTIDE SEQUENCE [LARGE SCALE GENOMIC DNA]</scope>
    <source>
        <strain evidence="2 3">DSM 2767</strain>
    </source>
</reference>
<evidence type="ECO:0000313" key="3">
    <source>
        <dbReference type="Proteomes" id="UP000076603"/>
    </source>
</evidence>
<dbReference type="EMBL" id="LWAE01000008">
    <property type="protein sequence ID" value="KZL89492.1"/>
    <property type="molecule type" value="Genomic_DNA"/>
</dbReference>
<evidence type="ECO:0000259" key="1">
    <source>
        <dbReference type="Pfam" id="PF10114"/>
    </source>
</evidence>